<comment type="caution">
    <text evidence="1">The sequence shown here is derived from an EMBL/GenBank/DDBJ whole genome shotgun (WGS) entry which is preliminary data.</text>
</comment>
<keyword evidence="2" id="KW-1185">Reference proteome</keyword>
<dbReference type="EMBL" id="CM055733">
    <property type="protein sequence ID" value="KAJ8009811.1"/>
    <property type="molecule type" value="Genomic_DNA"/>
</dbReference>
<gene>
    <name evidence="1" type="ORF">DPEC_G00068080</name>
</gene>
<accession>A0ACC2H1M5</accession>
<proteinExistence type="predicted"/>
<name>A0ACC2H1M5_DALPE</name>
<dbReference type="Proteomes" id="UP001157502">
    <property type="component" value="Chromosome 6"/>
</dbReference>
<organism evidence="1 2">
    <name type="scientific">Dallia pectoralis</name>
    <name type="common">Alaska blackfish</name>
    <dbReference type="NCBI Taxonomy" id="75939"/>
    <lineage>
        <taxon>Eukaryota</taxon>
        <taxon>Metazoa</taxon>
        <taxon>Chordata</taxon>
        <taxon>Craniata</taxon>
        <taxon>Vertebrata</taxon>
        <taxon>Euteleostomi</taxon>
        <taxon>Actinopterygii</taxon>
        <taxon>Neopterygii</taxon>
        <taxon>Teleostei</taxon>
        <taxon>Protacanthopterygii</taxon>
        <taxon>Esociformes</taxon>
        <taxon>Umbridae</taxon>
        <taxon>Dallia</taxon>
    </lineage>
</organism>
<sequence length="581" mass="66602">MSEWVERRRDELPVGGYEPKRQCLGEDDLRMKVMLAMSRYCQEQWVRKMVKLHMSRGEQMKLALLSGDAGCGKSYAISLLAKKLKKMNISVVVSAMTNKAAGTLMESCSLDHVYTFHKMMGFKKELLDDKLTLEDFTQQYWKVHGVAITRFTALTESDLPLERNRAIGLHSCSRMRPWSCAVCSKMFEQLRVAKNLTGPAPMGDAPPLLGVNVLIVDEYGLLNVQLFERMLCCLALFYGPGRGPLIVFSGSVSQLQPVGSNTRIWETEYFEGLLSSSTPLFVNRRQFKDLGYAEALTYLQFNTVTEESRLIFRSQATVRELDVMNPEYEPDKLRIFHQDQQQTTYTAAYMNKVVREARVGEKYLSVDRNGASHTGPGAWYEVLKQAAQTLPKLFSVPKYRQGIRNTERDYLRVAKLWVGCKVRLIWHMDFNGILVASQNTPPRPSIPDTEGVVQSIRFRRESQYNEFYVRGGQTGTLYKVTPSKWNYMNWTVITHPLACLLAMNTYDCQGCTVHNQVLYHPPRYFAMSPIKPSVYVVLTRVVTRENLQMTNCNFAENVGAVDFYKERLVAYRKRVEMNYSS</sequence>
<protein>
    <submittedName>
        <fullName evidence="1">Uncharacterized protein</fullName>
    </submittedName>
</protein>
<evidence type="ECO:0000313" key="1">
    <source>
        <dbReference type="EMBL" id="KAJ8009811.1"/>
    </source>
</evidence>
<reference evidence="1" key="1">
    <citation type="submission" date="2021-05" db="EMBL/GenBank/DDBJ databases">
        <authorList>
            <person name="Pan Q."/>
            <person name="Jouanno E."/>
            <person name="Zahm M."/>
            <person name="Klopp C."/>
            <person name="Cabau C."/>
            <person name="Louis A."/>
            <person name="Berthelot C."/>
            <person name="Parey E."/>
            <person name="Roest Crollius H."/>
            <person name="Montfort J."/>
            <person name="Robinson-Rechavi M."/>
            <person name="Bouchez O."/>
            <person name="Lampietro C."/>
            <person name="Lopez Roques C."/>
            <person name="Donnadieu C."/>
            <person name="Postlethwait J."/>
            <person name="Bobe J."/>
            <person name="Dillon D."/>
            <person name="Chandos A."/>
            <person name="von Hippel F."/>
            <person name="Guiguen Y."/>
        </authorList>
    </citation>
    <scope>NUCLEOTIDE SEQUENCE</scope>
    <source>
        <strain evidence="1">YG-Jan2019</strain>
    </source>
</reference>
<evidence type="ECO:0000313" key="2">
    <source>
        <dbReference type="Proteomes" id="UP001157502"/>
    </source>
</evidence>